<comment type="similarity">
    <text evidence="4">Belongs to the arginase family.</text>
</comment>
<dbReference type="PANTHER" id="PTHR43782:SF3">
    <property type="entry name" value="ARGINASE"/>
    <property type="match status" value="1"/>
</dbReference>
<dbReference type="OrthoDB" id="9992747at2759"/>
<keyword evidence="1" id="KW-0479">Metal-binding</keyword>
<name>A0A428QUR3_9HYPO</name>
<dbReference type="EMBL" id="NKCI01000015">
    <property type="protein sequence ID" value="RSL68968.1"/>
    <property type="molecule type" value="Genomic_DNA"/>
</dbReference>
<keyword evidence="6" id="KW-1185">Reference proteome</keyword>
<organism evidence="5 6">
    <name type="scientific">Fusarium duplospermum</name>
    <dbReference type="NCBI Taxonomy" id="1325734"/>
    <lineage>
        <taxon>Eukaryota</taxon>
        <taxon>Fungi</taxon>
        <taxon>Dikarya</taxon>
        <taxon>Ascomycota</taxon>
        <taxon>Pezizomycotina</taxon>
        <taxon>Sordariomycetes</taxon>
        <taxon>Hypocreomycetidae</taxon>
        <taxon>Hypocreales</taxon>
        <taxon>Nectriaceae</taxon>
        <taxon>Fusarium</taxon>
        <taxon>Fusarium solani species complex</taxon>
    </lineage>
</organism>
<evidence type="ECO:0008006" key="7">
    <source>
        <dbReference type="Google" id="ProtNLM"/>
    </source>
</evidence>
<comment type="caution">
    <text evidence="5">The sequence shown here is derived from an EMBL/GenBank/DDBJ whole genome shotgun (WGS) entry which is preliminary data.</text>
</comment>
<dbReference type="PROSITE" id="PS51409">
    <property type="entry name" value="ARGINASE_2"/>
    <property type="match status" value="1"/>
</dbReference>
<dbReference type="AlphaFoldDB" id="A0A428QUR3"/>
<dbReference type="Proteomes" id="UP000288168">
    <property type="component" value="Unassembled WGS sequence"/>
</dbReference>
<evidence type="ECO:0000256" key="3">
    <source>
        <dbReference type="ARBA" id="ARBA00023211"/>
    </source>
</evidence>
<dbReference type="InterPro" id="IPR023696">
    <property type="entry name" value="Ureohydrolase_dom_sf"/>
</dbReference>
<accession>A0A428QUR3</accession>
<keyword evidence="2" id="KW-0378">Hydrolase</keyword>
<dbReference type="STRING" id="1325734.A0A428QUR3"/>
<evidence type="ECO:0000313" key="5">
    <source>
        <dbReference type="EMBL" id="RSL68968.1"/>
    </source>
</evidence>
<dbReference type="GO" id="GO:0005737">
    <property type="term" value="C:cytoplasm"/>
    <property type="evidence" value="ECO:0007669"/>
    <property type="project" value="TreeGrafter"/>
</dbReference>
<proteinExistence type="inferred from homology"/>
<sequence>MAASTSASITYVPADCGSIIPGKSKAPQAFQDVGIVNKLRDAGLQSVSEHHALESPARFSVAALPPGGVRNEPLNIAVCQQVHRAVSQNLGPSTRKAPFQLILGGECCMLPAILSAFWEHASSQSPPKRVGLIYIDADTDLTSPIDPNSTGTSAGMNMTHLIRSRGALNSMNQFIQPSGEPVCNASNMVLFGTNMSFSGNKPEHFAYLFDNNYKVVSSASVACEPEQRAKEALEYLNDNVDIIMVHLDVDAIDPQMFPLANVPNFTGVKFEEMMRALGVFLSSEKVGGLTIAEVNPDHDPGLEMVERLTNEVVGMLAARNERG</sequence>
<evidence type="ECO:0000256" key="2">
    <source>
        <dbReference type="ARBA" id="ARBA00022801"/>
    </source>
</evidence>
<evidence type="ECO:0000256" key="1">
    <source>
        <dbReference type="ARBA" id="ARBA00022723"/>
    </source>
</evidence>
<gene>
    <name evidence="5" type="ORF">CEP54_002609</name>
</gene>
<evidence type="ECO:0000313" key="6">
    <source>
        <dbReference type="Proteomes" id="UP000288168"/>
    </source>
</evidence>
<dbReference type="InterPro" id="IPR006035">
    <property type="entry name" value="Ureohydrolase"/>
</dbReference>
<keyword evidence="3" id="KW-0464">Manganese</keyword>
<dbReference type="GO" id="GO:0030145">
    <property type="term" value="F:manganese ion binding"/>
    <property type="evidence" value="ECO:0007669"/>
    <property type="project" value="TreeGrafter"/>
</dbReference>
<dbReference type="SUPFAM" id="SSF52768">
    <property type="entry name" value="Arginase/deacetylase"/>
    <property type="match status" value="1"/>
</dbReference>
<dbReference type="Gene3D" id="3.40.800.10">
    <property type="entry name" value="Ureohydrolase domain"/>
    <property type="match status" value="1"/>
</dbReference>
<evidence type="ECO:0000256" key="4">
    <source>
        <dbReference type="PROSITE-ProRule" id="PRU00742"/>
    </source>
</evidence>
<dbReference type="Pfam" id="PF00491">
    <property type="entry name" value="Arginase"/>
    <property type="match status" value="1"/>
</dbReference>
<protein>
    <recommendedName>
        <fullName evidence="7">Arginase</fullName>
    </recommendedName>
</protein>
<dbReference type="GO" id="GO:0004053">
    <property type="term" value="F:arginase activity"/>
    <property type="evidence" value="ECO:0007669"/>
    <property type="project" value="TreeGrafter"/>
</dbReference>
<dbReference type="PANTHER" id="PTHR43782">
    <property type="entry name" value="ARGINASE"/>
    <property type="match status" value="1"/>
</dbReference>
<reference evidence="5 6" key="1">
    <citation type="submission" date="2017-06" db="EMBL/GenBank/DDBJ databases">
        <title>Comparative genomic analysis of Ambrosia Fusariam Clade fungi.</title>
        <authorList>
            <person name="Stajich J.E."/>
            <person name="Carrillo J."/>
            <person name="Kijimoto T."/>
            <person name="Eskalen A."/>
            <person name="O'Donnell K."/>
            <person name="Kasson M."/>
        </authorList>
    </citation>
    <scope>NUCLEOTIDE SEQUENCE [LARGE SCALE GENOMIC DNA]</scope>
    <source>
        <strain evidence="5 6">NRRL62584</strain>
    </source>
</reference>